<evidence type="ECO:0000313" key="1">
    <source>
        <dbReference type="EMBL" id="KAJ2983724.1"/>
    </source>
</evidence>
<proteinExistence type="predicted"/>
<name>A0ACC1NZ75_9HYPO</name>
<evidence type="ECO:0000313" key="2">
    <source>
        <dbReference type="Proteomes" id="UP001143910"/>
    </source>
</evidence>
<dbReference type="EMBL" id="JANJQO010000018">
    <property type="protein sequence ID" value="KAJ2983724.1"/>
    <property type="molecule type" value="Genomic_DNA"/>
</dbReference>
<reference evidence="1" key="1">
    <citation type="submission" date="2022-08" db="EMBL/GenBank/DDBJ databases">
        <title>Genome Sequence of Lecanicillium fungicola.</title>
        <authorList>
            <person name="Buettner E."/>
        </authorList>
    </citation>
    <scope>NUCLEOTIDE SEQUENCE</scope>
    <source>
        <strain evidence="1">Babe33</strain>
    </source>
</reference>
<comment type="caution">
    <text evidence="1">The sequence shown here is derived from an EMBL/GenBank/DDBJ whole genome shotgun (WGS) entry which is preliminary data.</text>
</comment>
<dbReference type="Proteomes" id="UP001143910">
    <property type="component" value="Unassembled WGS sequence"/>
</dbReference>
<gene>
    <name evidence="1" type="ORF">NQ176_g479</name>
</gene>
<sequence length="523" mass="56046">MNTVSTQSATTADESAPNTSPEDGQSESHFRGAGTISDPYVVEFSPLDPENPQNFASSSKWFFMLLLTLSVFAVTLTSSAYSGSANELFAQFHCSKEVFALGIALFVLGFAIGPALWAPLSEIYGRRILFIITHVAMTAFVAGGAGCQSMPALLVLRFLAGMFGASPLTNSGGVIADLFPPAKRGLAMILFCTAPFLGPVTGPILGGFVSMNAGWRWVQGVCAIFVGLVTILGSVFVPETYGPLILRRKAQSLSKASGRVYISVLELKSTNTSAAAIFRKALIRPWVLLFLEPIVFMAATYLAIIYGSTYMFLPALPIVYEQQRGWSEGVGGLAFVGLVVGMIFGLVYAIVDDIVRYQKLGKSATPESRLPPGAIGAIALPIGLFAFAWTNSPDIHWSASIILSAPFGFGCVLVFLSCLSYLLDSYTVFAASALGASAMLRAFVATAFPLFTTQMFDNLGIHWASSIPGFLTLLCLPFPFVMYKYGKMIRMKCKYSNEAATILAKMQSEAVPKLEDGTESSPV</sequence>
<protein>
    <submittedName>
        <fullName evidence="1">Uncharacterized protein</fullName>
    </submittedName>
</protein>
<organism evidence="1 2">
    <name type="scientific">Zarea fungicola</name>
    <dbReference type="NCBI Taxonomy" id="93591"/>
    <lineage>
        <taxon>Eukaryota</taxon>
        <taxon>Fungi</taxon>
        <taxon>Dikarya</taxon>
        <taxon>Ascomycota</taxon>
        <taxon>Pezizomycotina</taxon>
        <taxon>Sordariomycetes</taxon>
        <taxon>Hypocreomycetidae</taxon>
        <taxon>Hypocreales</taxon>
        <taxon>Cordycipitaceae</taxon>
        <taxon>Zarea</taxon>
    </lineage>
</organism>
<accession>A0ACC1NZ75</accession>
<keyword evidence="2" id="KW-1185">Reference proteome</keyword>